<proteinExistence type="predicted"/>
<gene>
    <name evidence="1" type="ORF">HDF17_002171</name>
</gene>
<keyword evidence="2" id="KW-1185">Reference proteome</keyword>
<organism evidence="1 2">
    <name type="scientific">Granulicella arctica</name>
    <dbReference type="NCBI Taxonomy" id="940613"/>
    <lineage>
        <taxon>Bacteria</taxon>
        <taxon>Pseudomonadati</taxon>
        <taxon>Acidobacteriota</taxon>
        <taxon>Terriglobia</taxon>
        <taxon>Terriglobales</taxon>
        <taxon>Acidobacteriaceae</taxon>
        <taxon>Granulicella</taxon>
    </lineage>
</organism>
<reference evidence="1 2" key="1">
    <citation type="submission" date="2020-07" db="EMBL/GenBank/DDBJ databases">
        <title>Genomic Encyclopedia of Type Strains, Phase IV (KMG-V): Genome sequencing to study the core and pangenomes of soil and plant-associated prokaryotes.</title>
        <authorList>
            <person name="Whitman W."/>
        </authorList>
    </citation>
    <scope>NUCLEOTIDE SEQUENCE [LARGE SCALE GENOMIC DNA]</scope>
    <source>
        <strain evidence="1 2">X4EP2</strain>
    </source>
</reference>
<dbReference type="EMBL" id="JACCCW010000002">
    <property type="protein sequence ID" value="NYF79851.1"/>
    <property type="molecule type" value="Genomic_DNA"/>
</dbReference>
<dbReference type="AlphaFoldDB" id="A0A7Y9PIN9"/>
<name>A0A7Y9PIN9_9BACT</name>
<sequence length="52" mass="5784">MSNVIFEYLGHEAINSTTHVCQQHQNVRAIVFRGEGAFDGIDLSANEFDTSN</sequence>
<evidence type="ECO:0000313" key="2">
    <source>
        <dbReference type="Proteomes" id="UP000589520"/>
    </source>
</evidence>
<protein>
    <submittedName>
        <fullName evidence="1">Uncharacterized protein</fullName>
    </submittedName>
</protein>
<accession>A0A7Y9PIN9</accession>
<evidence type="ECO:0000313" key="1">
    <source>
        <dbReference type="EMBL" id="NYF79851.1"/>
    </source>
</evidence>
<dbReference type="Proteomes" id="UP000589520">
    <property type="component" value="Unassembled WGS sequence"/>
</dbReference>
<comment type="caution">
    <text evidence="1">The sequence shown here is derived from an EMBL/GenBank/DDBJ whole genome shotgun (WGS) entry which is preliminary data.</text>
</comment>